<dbReference type="InterPro" id="IPR001005">
    <property type="entry name" value="SANT/Myb"/>
</dbReference>
<dbReference type="PANTHER" id="PTHR21654">
    <property type="entry name" value="FI21293P1"/>
    <property type="match status" value="1"/>
</dbReference>
<protein>
    <recommendedName>
        <fullName evidence="8">Myb-like domain-containing protein</fullName>
    </recommendedName>
</protein>
<dbReference type="OrthoDB" id="691673at2759"/>
<reference evidence="9 10" key="1">
    <citation type="journal article" date="2019" name="Genome Biol. Evol.">
        <title>The Rhododendron genome and chromosomal organization provide insight into shared whole-genome duplications across the heath family (Ericaceae).</title>
        <authorList>
            <person name="Soza V.L."/>
            <person name="Lindsley D."/>
            <person name="Waalkes A."/>
            <person name="Ramage E."/>
            <person name="Patwardhan R.P."/>
            <person name="Burton J.N."/>
            <person name="Adey A."/>
            <person name="Kumar A."/>
            <person name="Qiu R."/>
            <person name="Shendure J."/>
            <person name="Hall B."/>
        </authorList>
    </citation>
    <scope>NUCLEOTIDE SEQUENCE [LARGE SCALE GENOMIC DNA]</scope>
    <source>
        <strain evidence="9">RSF 1966-606</strain>
    </source>
</reference>
<dbReference type="PANTHER" id="PTHR21654:SF61">
    <property type="entry name" value="TRIHELIX TRANSCRIPTION FACTOR GTL2"/>
    <property type="match status" value="1"/>
</dbReference>
<dbReference type="InterPro" id="IPR044822">
    <property type="entry name" value="Myb_DNA-bind_4"/>
</dbReference>
<feature type="non-terminal residue" evidence="9">
    <location>
        <position position="1"/>
    </location>
</feature>
<dbReference type="AlphaFoldDB" id="A0A6A4L072"/>
<feature type="region of interest" description="Disordered" evidence="7">
    <location>
        <begin position="547"/>
        <end position="567"/>
    </location>
</feature>
<feature type="compositionally biased region" description="Low complexity" evidence="7">
    <location>
        <begin position="373"/>
        <end position="384"/>
    </location>
</feature>
<feature type="domain" description="Myb-like" evidence="8">
    <location>
        <begin position="118"/>
        <end position="170"/>
    </location>
</feature>
<proteinExistence type="predicted"/>
<evidence type="ECO:0000256" key="2">
    <source>
        <dbReference type="ARBA" id="ARBA00023015"/>
    </source>
</evidence>
<gene>
    <name evidence="9" type="ORF">C3L33_18456</name>
</gene>
<evidence type="ECO:0000313" key="9">
    <source>
        <dbReference type="EMBL" id="KAE9449644.1"/>
    </source>
</evidence>
<keyword evidence="5" id="KW-0539">Nucleus</keyword>
<accession>A0A6A4L072</accession>
<dbReference type="Proteomes" id="UP000428333">
    <property type="component" value="Linkage Group LG11"/>
</dbReference>
<feature type="region of interest" description="Disordered" evidence="7">
    <location>
        <begin position="367"/>
        <end position="425"/>
    </location>
</feature>
<dbReference type="GO" id="GO:0005634">
    <property type="term" value="C:nucleus"/>
    <property type="evidence" value="ECO:0007669"/>
    <property type="project" value="UniProtKB-SubCell"/>
</dbReference>
<feature type="coiled-coil region" evidence="6">
    <location>
        <begin position="271"/>
        <end position="320"/>
    </location>
</feature>
<organism evidence="9 10">
    <name type="scientific">Rhododendron williamsianum</name>
    <dbReference type="NCBI Taxonomy" id="262921"/>
    <lineage>
        <taxon>Eukaryota</taxon>
        <taxon>Viridiplantae</taxon>
        <taxon>Streptophyta</taxon>
        <taxon>Embryophyta</taxon>
        <taxon>Tracheophyta</taxon>
        <taxon>Spermatophyta</taxon>
        <taxon>Magnoliopsida</taxon>
        <taxon>eudicotyledons</taxon>
        <taxon>Gunneridae</taxon>
        <taxon>Pentapetalae</taxon>
        <taxon>asterids</taxon>
        <taxon>Ericales</taxon>
        <taxon>Ericaceae</taxon>
        <taxon>Ericoideae</taxon>
        <taxon>Rhodoreae</taxon>
        <taxon>Rhododendron</taxon>
    </lineage>
</organism>
<comment type="caution">
    <text evidence="9">The sequence shown here is derived from an EMBL/GenBank/DDBJ whole genome shotgun (WGS) entry which is preliminary data.</text>
</comment>
<keyword evidence="10" id="KW-1185">Reference proteome</keyword>
<evidence type="ECO:0000256" key="4">
    <source>
        <dbReference type="ARBA" id="ARBA00023163"/>
    </source>
</evidence>
<feature type="compositionally biased region" description="Basic residues" evidence="7">
    <location>
        <begin position="241"/>
        <end position="250"/>
    </location>
</feature>
<evidence type="ECO:0000256" key="7">
    <source>
        <dbReference type="SAM" id="MobiDB-lite"/>
    </source>
</evidence>
<keyword evidence="2" id="KW-0805">Transcription regulation</keyword>
<evidence type="ECO:0000256" key="5">
    <source>
        <dbReference type="ARBA" id="ARBA00023242"/>
    </source>
</evidence>
<evidence type="ECO:0000259" key="8">
    <source>
        <dbReference type="PROSITE" id="PS50090"/>
    </source>
</evidence>
<feature type="domain" description="Myb-like" evidence="8">
    <location>
        <begin position="445"/>
        <end position="506"/>
    </location>
</feature>
<evidence type="ECO:0000313" key="10">
    <source>
        <dbReference type="Proteomes" id="UP000428333"/>
    </source>
</evidence>
<keyword evidence="3" id="KW-0238">DNA-binding</keyword>
<dbReference type="GO" id="GO:0006355">
    <property type="term" value="P:regulation of DNA-templated transcription"/>
    <property type="evidence" value="ECO:0007669"/>
    <property type="project" value="UniProtKB-ARBA"/>
</dbReference>
<evidence type="ECO:0000256" key="1">
    <source>
        <dbReference type="ARBA" id="ARBA00004123"/>
    </source>
</evidence>
<sequence length="567" mass="64619">MFEGGFPEQFHHFMIASSTPPPPPSSSLALSFPLQAPPSPLPQATFPITAPYPSSHSSAPLLLHLQPQLDLDLDVLPHKHDEKQQQQVMMINASSAASSLELARDRGSGIPDQLLFDPWTNDEVLALLRIRSSIEYWLPDFTWEHVSRKLGELGYRRSGESCKQKFEEESRHFDNMSTSSYTMKSHYTRPFFSELEEFCHGENSSQVLVERNQNVVQKLPSEEGQLSNSLFDQENEQKKSDNKKRKRHGHNRRKFELLKGFCEDILNKMIAQQEELHNKIIEDMLKREEEKIAREEAWKKQEIERIHKEVEIRAHEQERQTKLIEVLKNFTSTISSHENQSSGRRTPDDNENFAKIAKGVTASFSSTSCSLIQPHNPNPSSQPSDTQNPSFAATLKENPNGIMENENPSLAGEEIDPANDKSAPRKRNIAAVALEKEMREDLGKRWPKDEVLALINLRCSSHTSNEDKESGVVAKGPLWERISQGMLELGYKRSAKRCKEKWENINKYFRKTKDVNKKRSVDSRTCPYFHQLNTLYAQGTSLVHLAPLGRDDGRENPSPTAEASSEV</sequence>
<dbReference type="PROSITE" id="PS50090">
    <property type="entry name" value="MYB_LIKE"/>
    <property type="match status" value="2"/>
</dbReference>
<dbReference type="Pfam" id="PF13837">
    <property type="entry name" value="Myb_DNA-bind_4"/>
    <property type="match status" value="2"/>
</dbReference>
<comment type="subcellular location">
    <subcellularLocation>
        <location evidence="1">Nucleus</location>
    </subcellularLocation>
</comment>
<feature type="region of interest" description="Disordered" evidence="7">
    <location>
        <begin position="222"/>
        <end position="250"/>
    </location>
</feature>
<dbReference type="GO" id="GO:0003677">
    <property type="term" value="F:DNA binding"/>
    <property type="evidence" value="ECO:0007669"/>
    <property type="project" value="UniProtKB-KW"/>
</dbReference>
<keyword evidence="4" id="KW-0804">Transcription</keyword>
<dbReference type="SMART" id="SM00717">
    <property type="entry name" value="SANT"/>
    <property type="match status" value="2"/>
</dbReference>
<evidence type="ECO:0000256" key="6">
    <source>
        <dbReference type="SAM" id="Coils"/>
    </source>
</evidence>
<name>A0A6A4L072_9ERIC</name>
<evidence type="ECO:0000256" key="3">
    <source>
        <dbReference type="ARBA" id="ARBA00023125"/>
    </source>
</evidence>
<keyword evidence="6" id="KW-0175">Coiled coil</keyword>
<feature type="compositionally biased region" description="Polar residues" evidence="7">
    <location>
        <begin position="557"/>
        <end position="567"/>
    </location>
</feature>
<dbReference type="Gene3D" id="1.10.10.60">
    <property type="entry name" value="Homeodomain-like"/>
    <property type="match status" value="2"/>
</dbReference>
<dbReference type="CDD" id="cd12203">
    <property type="entry name" value="GT1"/>
    <property type="match status" value="1"/>
</dbReference>
<dbReference type="EMBL" id="QEFC01003152">
    <property type="protein sequence ID" value="KAE9449644.1"/>
    <property type="molecule type" value="Genomic_DNA"/>
</dbReference>